<sequence length="37" mass="4285">MSISSVNRDPRWGGRIVQLVEQVELMVKRVGRPEFKS</sequence>
<name>A0A2K3M0Y2_TRIPR</name>
<dbReference type="EMBL" id="ASHM01046354">
    <property type="protein sequence ID" value="PNX84440.1"/>
    <property type="molecule type" value="Genomic_DNA"/>
</dbReference>
<protein>
    <submittedName>
        <fullName evidence="1">Uncharacterized protein</fullName>
    </submittedName>
</protein>
<proteinExistence type="predicted"/>
<dbReference type="AlphaFoldDB" id="A0A2K3M0Y2"/>
<evidence type="ECO:0000313" key="2">
    <source>
        <dbReference type="Proteomes" id="UP000236291"/>
    </source>
</evidence>
<accession>A0A2K3M0Y2</accession>
<organism evidence="1 2">
    <name type="scientific">Trifolium pratense</name>
    <name type="common">Red clover</name>
    <dbReference type="NCBI Taxonomy" id="57577"/>
    <lineage>
        <taxon>Eukaryota</taxon>
        <taxon>Viridiplantae</taxon>
        <taxon>Streptophyta</taxon>
        <taxon>Embryophyta</taxon>
        <taxon>Tracheophyta</taxon>
        <taxon>Spermatophyta</taxon>
        <taxon>Magnoliopsida</taxon>
        <taxon>eudicotyledons</taxon>
        <taxon>Gunneridae</taxon>
        <taxon>Pentapetalae</taxon>
        <taxon>rosids</taxon>
        <taxon>fabids</taxon>
        <taxon>Fabales</taxon>
        <taxon>Fabaceae</taxon>
        <taxon>Papilionoideae</taxon>
        <taxon>50 kb inversion clade</taxon>
        <taxon>NPAAA clade</taxon>
        <taxon>Hologalegina</taxon>
        <taxon>IRL clade</taxon>
        <taxon>Trifolieae</taxon>
        <taxon>Trifolium</taxon>
    </lineage>
</organism>
<dbReference type="Proteomes" id="UP000236291">
    <property type="component" value="Unassembled WGS sequence"/>
</dbReference>
<comment type="caution">
    <text evidence="1">The sequence shown here is derived from an EMBL/GenBank/DDBJ whole genome shotgun (WGS) entry which is preliminary data.</text>
</comment>
<evidence type="ECO:0000313" key="1">
    <source>
        <dbReference type="EMBL" id="PNX84440.1"/>
    </source>
</evidence>
<feature type="non-terminal residue" evidence="1">
    <location>
        <position position="37"/>
    </location>
</feature>
<reference evidence="1 2" key="1">
    <citation type="journal article" date="2014" name="Am. J. Bot.">
        <title>Genome assembly and annotation for red clover (Trifolium pratense; Fabaceae).</title>
        <authorList>
            <person name="Istvanek J."/>
            <person name="Jaros M."/>
            <person name="Krenek A."/>
            <person name="Repkova J."/>
        </authorList>
    </citation>
    <scope>NUCLEOTIDE SEQUENCE [LARGE SCALE GENOMIC DNA]</scope>
    <source>
        <strain evidence="2">cv. Tatra</strain>
        <tissue evidence="1">Young leaves</tissue>
    </source>
</reference>
<gene>
    <name evidence="1" type="ORF">L195_g040501</name>
</gene>
<reference evidence="1 2" key="2">
    <citation type="journal article" date="2017" name="Front. Plant Sci.">
        <title>Gene Classification and Mining of Molecular Markers Useful in Red Clover (Trifolium pratense) Breeding.</title>
        <authorList>
            <person name="Istvanek J."/>
            <person name="Dluhosova J."/>
            <person name="Dluhos P."/>
            <person name="Patkova L."/>
            <person name="Nedelnik J."/>
            <person name="Repkova J."/>
        </authorList>
    </citation>
    <scope>NUCLEOTIDE SEQUENCE [LARGE SCALE GENOMIC DNA]</scope>
    <source>
        <strain evidence="2">cv. Tatra</strain>
        <tissue evidence="1">Young leaves</tissue>
    </source>
</reference>